<dbReference type="InterPro" id="IPR007730">
    <property type="entry name" value="SPOR-like_dom"/>
</dbReference>
<dbReference type="HAMAP" id="MF_02071">
    <property type="entry name" value="RlpA"/>
    <property type="match status" value="1"/>
</dbReference>
<dbReference type="GO" id="GO:0042834">
    <property type="term" value="F:peptidoglycan binding"/>
    <property type="evidence" value="ECO:0007669"/>
    <property type="project" value="InterPro"/>
</dbReference>
<evidence type="ECO:0000313" key="9">
    <source>
        <dbReference type="EMBL" id="TDP29580.1"/>
    </source>
</evidence>
<dbReference type="Gene3D" id="3.30.70.1070">
    <property type="entry name" value="Sporulation related repeat"/>
    <property type="match status" value="1"/>
</dbReference>
<feature type="domain" description="SPOR" evidence="7">
    <location>
        <begin position="219"/>
        <end position="274"/>
    </location>
</feature>
<keyword evidence="2 4" id="KW-0456">Lyase</keyword>
<dbReference type="Pfam" id="PF03330">
    <property type="entry name" value="DPBB_1"/>
    <property type="match status" value="1"/>
</dbReference>
<accession>A0A379AV15</accession>
<dbReference type="InterPro" id="IPR012997">
    <property type="entry name" value="RplA"/>
</dbReference>
<evidence type="ECO:0000259" key="6">
    <source>
        <dbReference type="Pfam" id="PF03330"/>
    </source>
</evidence>
<dbReference type="GO" id="GO:0071555">
    <property type="term" value="P:cell wall organization"/>
    <property type="evidence" value="ECO:0007669"/>
    <property type="project" value="UniProtKB-KW"/>
</dbReference>
<dbReference type="AlphaFoldDB" id="A0A379AV15"/>
<dbReference type="GO" id="GO:0000270">
    <property type="term" value="P:peptidoglycan metabolic process"/>
    <property type="evidence" value="ECO:0007669"/>
    <property type="project" value="UniProtKB-UniRule"/>
</dbReference>
<keyword evidence="1 4" id="KW-0732">Signal</keyword>
<dbReference type="SUPFAM" id="SSF50685">
    <property type="entry name" value="Barwin-like endoglucanases"/>
    <property type="match status" value="1"/>
</dbReference>
<dbReference type="Proteomes" id="UP000294683">
    <property type="component" value="Unassembled WGS sequence"/>
</dbReference>
<dbReference type="RefSeq" id="WP_103853970.1">
    <property type="nucleotide sequence ID" value="NZ_JBLOCT010000001.1"/>
</dbReference>
<evidence type="ECO:0000259" key="7">
    <source>
        <dbReference type="Pfam" id="PF05036"/>
    </source>
</evidence>
<evidence type="ECO:0000256" key="1">
    <source>
        <dbReference type="ARBA" id="ARBA00022729"/>
    </source>
</evidence>
<dbReference type="InterPro" id="IPR034718">
    <property type="entry name" value="RlpA"/>
</dbReference>
<dbReference type="EC" id="4.2.2.-" evidence="4"/>
<organism evidence="8 10">
    <name type="scientific">Avibacterium gallinarum</name>
    <name type="common">Pasteurella gallinarum</name>
    <dbReference type="NCBI Taxonomy" id="755"/>
    <lineage>
        <taxon>Bacteria</taxon>
        <taxon>Pseudomonadati</taxon>
        <taxon>Pseudomonadota</taxon>
        <taxon>Gammaproteobacteria</taxon>
        <taxon>Pasteurellales</taxon>
        <taxon>Pasteurellaceae</taxon>
        <taxon>Avibacterium</taxon>
    </lineage>
</organism>
<dbReference type="Proteomes" id="UP000255113">
    <property type="component" value="Unassembled WGS sequence"/>
</dbReference>
<dbReference type="PANTHER" id="PTHR34183">
    <property type="entry name" value="ENDOLYTIC PEPTIDOGLYCAN TRANSGLYCOSYLASE RLPA"/>
    <property type="match status" value="1"/>
</dbReference>
<reference evidence="8 10" key="1">
    <citation type="submission" date="2018-06" db="EMBL/GenBank/DDBJ databases">
        <authorList>
            <consortium name="Pathogen Informatics"/>
            <person name="Doyle S."/>
        </authorList>
    </citation>
    <scope>NUCLEOTIDE SEQUENCE [LARGE SCALE GENOMIC DNA]</scope>
    <source>
        <strain evidence="8 10">NCTC11188</strain>
    </source>
</reference>
<feature type="chain" id="PRO_5017093736" description="Endolytic peptidoglycan transglycosylase RlpA" evidence="4">
    <location>
        <begin position="25"/>
        <end position="278"/>
    </location>
</feature>
<dbReference type="GO" id="GO:0008932">
    <property type="term" value="F:lytic endotransglycosylase activity"/>
    <property type="evidence" value="ECO:0007669"/>
    <property type="project" value="UniProtKB-UniRule"/>
</dbReference>
<evidence type="ECO:0000256" key="5">
    <source>
        <dbReference type="RuleBase" id="RU003495"/>
    </source>
</evidence>
<reference evidence="9 11" key="2">
    <citation type="submission" date="2019-03" db="EMBL/GenBank/DDBJ databases">
        <title>Genomic Encyclopedia of Type Strains, Phase IV (KMG-IV): sequencing the most valuable type-strain genomes for metagenomic binning, comparative biology and taxonomic classification.</title>
        <authorList>
            <person name="Goeker M."/>
        </authorList>
    </citation>
    <scope>NUCLEOTIDE SEQUENCE [LARGE SCALE GENOMIC DNA]</scope>
    <source>
        <strain evidence="9 11">DSM 17481</strain>
    </source>
</reference>
<dbReference type="PANTHER" id="PTHR34183:SF1">
    <property type="entry name" value="ENDOLYTIC PEPTIDOGLYCAN TRANSGLYCOSYLASE RLPA"/>
    <property type="match status" value="1"/>
</dbReference>
<protein>
    <recommendedName>
        <fullName evidence="4">Endolytic peptidoglycan transglycosylase RlpA</fullName>
        <ecNumber evidence="4">4.2.2.-</ecNumber>
    </recommendedName>
</protein>
<dbReference type="CDD" id="cd22268">
    <property type="entry name" value="DPBB_RlpA-like"/>
    <property type="match status" value="1"/>
</dbReference>
<keyword evidence="9" id="KW-0449">Lipoprotein</keyword>
<dbReference type="Gene3D" id="2.40.40.10">
    <property type="entry name" value="RlpA-like domain"/>
    <property type="match status" value="1"/>
</dbReference>
<dbReference type="EMBL" id="UGSQ01000003">
    <property type="protein sequence ID" value="SUB25841.1"/>
    <property type="molecule type" value="Genomic_DNA"/>
</dbReference>
<comment type="similarity">
    <text evidence="4 5">Belongs to the RlpA family.</text>
</comment>
<sequence precursor="true">MKLTQIIKLSLAFLLTLASVNSNAETQKLYGVKGPKLVHQKISDKTHTYVVNGVSYTTKHPSTAKHYAKTGGGSYYHQKFSGRKTSNGEYYDPNRYTAAHKTLPLNSYALVTNLHNGRKVIVKINDRGPFIKGRIIDLSLVAAKELGIIHRGIGQVRVEALHVNHKGKILGAGTHSLAKMVKTPEAVKRLDLSAKQSAVLSDTDFSGYKVKMLNLTYKQAIQMAKQAKRLKVKTKIDSNKKSHSISFGPFKTKREAQQFKAKLHKLNGTKPLIIYSHK</sequence>
<keyword evidence="3 4" id="KW-0961">Cell wall biogenesis/degradation</keyword>
<dbReference type="InterPro" id="IPR036680">
    <property type="entry name" value="SPOR-like_sf"/>
</dbReference>
<comment type="function">
    <text evidence="4">Lytic transglycosylase with a strong preference for naked glycan strands that lack stem peptides.</text>
</comment>
<name>A0A379AV15_AVIGA</name>
<dbReference type="NCBIfam" id="TIGR00413">
    <property type="entry name" value="rlpA"/>
    <property type="match status" value="1"/>
</dbReference>
<evidence type="ECO:0000256" key="2">
    <source>
        <dbReference type="ARBA" id="ARBA00023239"/>
    </source>
</evidence>
<gene>
    <name evidence="4" type="primary">rlpA</name>
    <name evidence="9" type="ORF">EV689_102108</name>
    <name evidence="8" type="ORF">NCTC11188_00159</name>
</gene>
<dbReference type="Pfam" id="PF05036">
    <property type="entry name" value="SPOR"/>
    <property type="match status" value="1"/>
</dbReference>
<proteinExistence type="inferred from homology"/>
<evidence type="ECO:0000256" key="4">
    <source>
        <dbReference type="HAMAP-Rule" id="MF_02071"/>
    </source>
</evidence>
<dbReference type="InterPro" id="IPR036908">
    <property type="entry name" value="RlpA-like_sf"/>
</dbReference>
<evidence type="ECO:0000313" key="8">
    <source>
        <dbReference type="EMBL" id="SUB25841.1"/>
    </source>
</evidence>
<evidence type="ECO:0000256" key="3">
    <source>
        <dbReference type="ARBA" id="ARBA00023316"/>
    </source>
</evidence>
<dbReference type="EMBL" id="SNXJ01000002">
    <property type="protein sequence ID" value="TDP29580.1"/>
    <property type="molecule type" value="Genomic_DNA"/>
</dbReference>
<evidence type="ECO:0000313" key="10">
    <source>
        <dbReference type="Proteomes" id="UP000255113"/>
    </source>
</evidence>
<evidence type="ECO:0000313" key="11">
    <source>
        <dbReference type="Proteomes" id="UP000294683"/>
    </source>
</evidence>
<keyword evidence="11" id="KW-1185">Reference proteome</keyword>
<dbReference type="InterPro" id="IPR009009">
    <property type="entry name" value="RlpA-like_DPBB"/>
</dbReference>
<dbReference type="GO" id="GO:0009279">
    <property type="term" value="C:cell outer membrane"/>
    <property type="evidence" value="ECO:0007669"/>
    <property type="project" value="TreeGrafter"/>
</dbReference>
<dbReference type="SUPFAM" id="SSF110997">
    <property type="entry name" value="Sporulation related repeat"/>
    <property type="match status" value="1"/>
</dbReference>
<feature type="domain" description="RlpA-like protein double-psi beta-barrel" evidence="6">
    <location>
        <begin position="70"/>
        <end position="158"/>
    </location>
</feature>
<feature type="signal peptide" evidence="4">
    <location>
        <begin position="1"/>
        <end position="24"/>
    </location>
</feature>